<proteinExistence type="predicted"/>
<keyword evidence="3" id="KW-1185">Reference proteome</keyword>
<organism evidence="2 3">
    <name type="scientific">Dryococelus australis</name>
    <dbReference type="NCBI Taxonomy" id="614101"/>
    <lineage>
        <taxon>Eukaryota</taxon>
        <taxon>Metazoa</taxon>
        <taxon>Ecdysozoa</taxon>
        <taxon>Arthropoda</taxon>
        <taxon>Hexapoda</taxon>
        <taxon>Insecta</taxon>
        <taxon>Pterygota</taxon>
        <taxon>Neoptera</taxon>
        <taxon>Polyneoptera</taxon>
        <taxon>Phasmatodea</taxon>
        <taxon>Verophasmatodea</taxon>
        <taxon>Anareolatae</taxon>
        <taxon>Phasmatidae</taxon>
        <taxon>Eurycanthinae</taxon>
        <taxon>Dryococelus</taxon>
    </lineage>
</organism>
<evidence type="ECO:0000313" key="2">
    <source>
        <dbReference type="EMBL" id="KAJ8874567.1"/>
    </source>
</evidence>
<evidence type="ECO:0000256" key="1">
    <source>
        <dbReference type="SAM" id="MobiDB-lite"/>
    </source>
</evidence>
<gene>
    <name evidence="2" type="ORF">PR048_025433</name>
</gene>
<sequence>MFTPVREKWKPERKEFPKYQENRYLHSHAVAILPLVHDEAQEIEALEARAAAFFLKRRAFFFVNISPVLSSSLIGLRPGGYSFAAANLGGHDSFSLSLSSTLFFIPLLQSRHSFILPSVARPLALPGWAPNHMIIIISAHNMRLAEDPSTAVTELTSSTILSDHFKREQWLVAPLQHSKLESVGNYRSAVKFNYSNQWPGLNPRTNRLISQRSLGSSNEECNGKKKGSTLRKPIGQRQHPLHVKIWKRFRLKLNARYSAGFTVARLVRPSSDRPSYIHPSPIRAIYNQTSYVRRVDSLTARRNDNFLVTVANKASRRVGIVPFRNSKLLETWRRSAFCNHVAQFRLLSLRIAFPYVNCTVQHKNFRTHFLVSLCSTAIIERATNTLISRDVFGSVLEETIAGDSNILLLWIEDDVNMIHQRRRLARFPHGKLGNDPARDCARFVCVRGEQFSRYGNFCYYHHWLIDDITKRVLISLSRIARVQYESHLGEPGSILCGAAIGFSNVGIVPDDAAGRRVFSGISRFTRPCNPSLLNTHLASPSSALNNSMLRGENMDVHVSTSAQIVLECDCMIELNVFTTSRPPDLLPSDHELVQRIVSAYLSCTSVYDELTWCQPARTVHIAPACIHSPPCSNSSSVRTELAFGDTPPPCQPRTCFHPKREFLSKASYPLHPIACFRLEGTLPYPCTPYRSSPTKSCLVSCNLLPPPPTPPPQSAFSVNLRTALSNVMHPKIDPRSYTPHSSSPEFVFGYLESCLPMPSTPMPE</sequence>
<protein>
    <submittedName>
        <fullName evidence="2">Uncharacterized protein</fullName>
    </submittedName>
</protein>
<dbReference type="Proteomes" id="UP001159363">
    <property type="component" value="Chromosome 9"/>
</dbReference>
<accession>A0ABQ9GRD9</accession>
<name>A0ABQ9GRD9_9NEOP</name>
<dbReference type="EMBL" id="JARBHB010000010">
    <property type="protein sequence ID" value="KAJ8874567.1"/>
    <property type="molecule type" value="Genomic_DNA"/>
</dbReference>
<feature type="region of interest" description="Disordered" evidence="1">
    <location>
        <begin position="213"/>
        <end position="232"/>
    </location>
</feature>
<evidence type="ECO:0000313" key="3">
    <source>
        <dbReference type="Proteomes" id="UP001159363"/>
    </source>
</evidence>
<reference evidence="2 3" key="1">
    <citation type="submission" date="2023-02" db="EMBL/GenBank/DDBJ databases">
        <title>LHISI_Scaffold_Assembly.</title>
        <authorList>
            <person name="Stuart O.P."/>
            <person name="Cleave R."/>
            <person name="Magrath M.J.L."/>
            <person name="Mikheyev A.S."/>
        </authorList>
    </citation>
    <scope>NUCLEOTIDE SEQUENCE [LARGE SCALE GENOMIC DNA]</scope>
    <source>
        <strain evidence="2">Daus_M_001</strain>
        <tissue evidence="2">Leg muscle</tissue>
    </source>
</reference>
<comment type="caution">
    <text evidence="2">The sequence shown here is derived from an EMBL/GenBank/DDBJ whole genome shotgun (WGS) entry which is preliminary data.</text>
</comment>